<evidence type="ECO:0000313" key="1">
    <source>
        <dbReference type="EMBL" id="KAG5655329.1"/>
    </source>
</evidence>
<organism evidence="1 2">
    <name type="scientific">Fusarium avenaceum</name>
    <dbReference type="NCBI Taxonomy" id="40199"/>
    <lineage>
        <taxon>Eukaryota</taxon>
        <taxon>Fungi</taxon>
        <taxon>Dikarya</taxon>
        <taxon>Ascomycota</taxon>
        <taxon>Pezizomycotina</taxon>
        <taxon>Sordariomycetes</taxon>
        <taxon>Hypocreomycetidae</taxon>
        <taxon>Hypocreales</taxon>
        <taxon>Nectriaceae</taxon>
        <taxon>Fusarium</taxon>
        <taxon>Fusarium tricinctum species complex</taxon>
    </lineage>
</organism>
<comment type="caution">
    <text evidence="1">The sequence shown here is derived from an EMBL/GenBank/DDBJ whole genome shotgun (WGS) entry which is preliminary data.</text>
</comment>
<evidence type="ECO:0000313" key="2">
    <source>
        <dbReference type="Proteomes" id="UP000782241"/>
    </source>
</evidence>
<dbReference type="Proteomes" id="UP000782241">
    <property type="component" value="Unassembled WGS sequence"/>
</dbReference>
<dbReference type="EMBL" id="JAGPUO010000031">
    <property type="protein sequence ID" value="KAG5655329.1"/>
    <property type="molecule type" value="Genomic_DNA"/>
</dbReference>
<keyword evidence="2" id="KW-1185">Reference proteome</keyword>
<name>A0A9P7GR92_9HYPO</name>
<proteinExistence type="predicted"/>
<protein>
    <submittedName>
        <fullName evidence="1">Uncharacterized protein</fullName>
    </submittedName>
</protein>
<dbReference type="AlphaFoldDB" id="A0A9P7GR92"/>
<accession>A0A9P7GR92</accession>
<reference evidence="1" key="1">
    <citation type="submission" date="2021-04" db="EMBL/GenBank/DDBJ databases">
        <title>Draft genome of Fusarium avenaceum strain F156N33, isolated from an atmospheric sample in Virginia.</title>
        <authorList>
            <person name="Yang S."/>
            <person name="Vinatzer B.A."/>
            <person name="Coleman J."/>
        </authorList>
    </citation>
    <scope>NUCLEOTIDE SEQUENCE</scope>
    <source>
        <strain evidence="1">F156N33</strain>
    </source>
</reference>
<gene>
    <name evidence="1" type="ORF">KAF25_010481</name>
</gene>
<sequence>MRAAITSEARIHRFNEWLQAKSTPQKAAGLKPGSNLLLATALHGLARRSKGHELTEIEKWASGPFAAMAESEEELNTNTLGQICCEAKSAVRSRSFAAFNAPAGIMGLSEDDPVSRDQFNEHVRKHGVETVQQPHIRVVRADAVGPDGSIPETEEFASATSSLGRGLTMFIEPESETSNQTQTNWTYYLKLQASIFKCYRRSNEWGKDEVYFTWGFGNDSRGQNHHRTPEFGSVVTGTVRNFPSNTILNEGWISKCMVGTVVCWEADHSDSEWYRKLNAAMEHAAKLAADLSFDFGSDAMNELIGQLPGFSQYADMMFWIENIAMIVQGITKIRGKVTLDESYEELKGFFVRKLGVKSLTMQMVYNELKESPQSSIDDIKAAILSLNGFLQSDEGKQGHWDPDPIKEAKIFPVGYPNGSLSLSFVGVDFAIAD</sequence>